<feature type="signal peptide" evidence="2">
    <location>
        <begin position="1"/>
        <end position="19"/>
    </location>
</feature>
<dbReference type="Proteomes" id="UP000298663">
    <property type="component" value="Unassembled WGS sequence"/>
</dbReference>
<accession>A0A4U5P9W4</accession>
<gene>
    <name evidence="3" type="ORF">L596_007305</name>
</gene>
<sequence>MRWITILAAILSVLGPSLALHCLVLSPGRGLVAHKCTQSAVGCRIRVERDSVSWYDLTRAYDKHLACLLKGELGAERKSGCVKKPSGTVRCWCYGQSNCNSPEKSRRLYEAFASSDSERLDREVVDIDTEDPEDYTYDSEEEATLWPNSISKPTEAMKTTLLSGKSLALSKKKSGEKKKQTKSKHASNIQSDQGKPVVLHIPAEIKPTETSKIPVAIEIKTQDNDDLDSVEYLPDLTTIPPVLPTTSKVSDTKKVCSYPLLSFYAKPISGGHALPTDATPEVFDTYSLMEEAAADYGIESETKEPEGHYKVNVVKIRSKEAEPSQEEHNSAATVFHAIVLALLVLISHNLF</sequence>
<protein>
    <submittedName>
        <fullName evidence="3">Uncharacterized protein</fullName>
    </submittedName>
</protein>
<organism evidence="3 4">
    <name type="scientific">Steinernema carpocapsae</name>
    <name type="common">Entomopathogenic nematode</name>
    <dbReference type="NCBI Taxonomy" id="34508"/>
    <lineage>
        <taxon>Eukaryota</taxon>
        <taxon>Metazoa</taxon>
        <taxon>Ecdysozoa</taxon>
        <taxon>Nematoda</taxon>
        <taxon>Chromadorea</taxon>
        <taxon>Rhabditida</taxon>
        <taxon>Tylenchina</taxon>
        <taxon>Panagrolaimomorpha</taxon>
        <taxon>Strongyloidoidea</taxon>
        <taxon>Steinernematidae</taxon>
        <taxon>Steinernema</taxon>
    </lineage>
</organism>
<feature type="chain" id="PRO_5020531998" evidence="2">
    <location>
        <begin position="20"/>
        <end position="351"/>
    </location>
</feature>
<dbReference type="AlphaFoldDB" id="A0A4U5P9W4"/>
<name>A0A4U5P9W4_STECR</name>
<feature type="region of interest" description="Disordered" evidence="1">
    <location>
        <begin position="168"/>
        <end position="192"/>
    </location>
</feature>
<reference evidence="3 4" key="2">
    <citation type="journal article" date="2019" name="G3 (Bethesda)">
        <title>Hybrid Assembly of the Genome of the Entomopathogenic Nematode Steinernema carpocapsae Identifies the X-Chromosome.</title>
        <authorList>
            <person name="Serra L."/>
            <person name="Macchietto M."/>
            <person name="Macias-Munoz A."/>
            <person name="McGill C.J."/>
            <person name="Rodriguez I.M."/>
            <person name="Rodriguez B."/>
            <person name="Murad R."/>
            <person name="Mortazavi A."/>
        </authorList>
    </citation>
    <scope>NUCLEOTIDE SEQUENCE [LARGE SCALE GENOMIC DNA]</scope>
    <source>
        <strain evidence="3 4">ALL</strain>
    </source>
</reference>
<evidence type="ECO:0000313" key="3">
    <source>
        <dbReference type="EMBL" id="TKR92704.1"/>
    </source>
</evidence>
<dbReference type="EMBL" id="AZBU02000002">
    <property type="protein sequence ID" value="TKR92704.1"/>
    <property type="molecule type" value="Genomic_DNA"/>
</dbReference>
<keyword evidence="2" id="KW-0732">Signal</keyword>
<feature type="compositionally biased region" description="Basic residues" evidence="1">
    <location>
        <begin position="170"/>
        <end position="185"/>
    </location>
</feature>
<comment type="caution">
    <text evidence="3">The sequence shown here is derived from an EMBL/GenBank/DDBJ whole genome shotgun (WGS) entry which is preliminary data.</text>
</comment>
<evidence type="ECO:0000256" key="2">
    <source>
        <dbReference type="SAM" id="SignalP"/>
    </source>
</evidence>
<evidence type="ECO:0000313" key="4">
    <source>
        <dbReference type="Proteomes" id="UP000298663"/>
    </source>
</evidence>
<dbReference type="OrthoDB" id="5832892at2759"/>
<proteinExistence type="predicted"/>
<keyword evidence="4" id="KW-1185">Reference proteome</keyword>
<evidence type="ECO:0000256" key="1">
    <source>
        <dbReference type="SAM" id="MobiDB-lite"/>
    </source>
</evidence>
<reference evidence="3 4" key="1">
    <citation type="journal article" date="2015" name="Genome Biol.">
        <title>Comparative genomics of Steinernema reveals deeply conserved gene regulatory networks.</title>
        <authorList>
            <person name="Dillman A.R."/>
            <person name="Macchietto M."/>
            <person name="Porter C.F."/>
            <person name="Rogers A."/>
            <person name="Williams B."/>
            <person name="Antoshechkin I."/>
            <person name="Lee M.M."/>
            <person name="Goodwin Z."/>
            <person name="Lu X."/>
            <person name="Lewis E.E."/>
            <person name="Goodrich-Blair H."/>
            <person name="Stock S.P."/>
            <person name="Adams B.J."/>
            <person name="Sternberg P.W."/>
            <person name="Mortazavi A."/>
        </authorList>
    </citation>
    <scope>NUCLEOTIDE SEQUENCE [LARGE SCALE GENOMIC DNA]</scope>
    <source>
        <strain evidence="3 4">ALL</strain>
    </source>
</reference>